<gene>
    <name evidence="8" type="ORF">ODALV1_LOCUS10763</name>
</gene>
<evidence type="ECO:0000256" key="4">
    <source>
        <dbReference type="ARBA" id="ARBA00022833"/>
    </source>
</evidence>
<feature type="domain" description="C2H2-type" evidence="7">
    <location>
        <begin position="249"/>
        <end position="277"/>
    </location>
</feature>
<feature type="domain" description="C2H2-type" evidence="7">
    <location>
        <begin position="223"/>
        <end position="250"/>
    </location>
</feature>
<keyword evidence="4" id="KW-0862">Zinc</keyword>
<feature type="region of interest" description="Disordered" evidence="6">
    <location>
        <begin position="409"/>
        <end position="434"/>
    </location>
</feature>
<dbReference type="PROSITE" id="PS00028">
    <property type="entry name" value="ZINC_FINGER_C2H2_1"/>
    <property type="match status" value="4"/>
</dbReference>
<dbReference type="PANTHER" id="PTHR24379:SF121">
    <property type="entry name" value="C2H2-TYPE DOMAIN-CONTAINING PROTEIN"/>
    <property type="match status" value="1"/>
</dbReference>
<dbReference type="InterPro" id="IPR036236">
    <property type="entry name" value="Znf_C2H2_sf"/>
</dbReference>
<name>A0ABP1QFN9_9HEXA</name>
<dbReference type="PROSITE" id="PS50157">
    <property type="entry name" value="ZINC_FINGER_C2H2_2"/>
    <property type="match status" value="4"/>
</dbReference>
<keyword evidence="1" id="KW-0479">Metal-binding</keyword>
<feature type="compositionally biased region" description="Basic and acidic residues" evidence="6">
    <location>
        <begin position="409"/>
        <end position="426"/>
    </location>
</feature>
<evidence type="ECO:0000259" key="7">
    <source>
        <dbReference type="PROSITE" id="PS50157"/>
    </source>
</evidence>
<evidence type="ECO:0000256" key="1">
    <source>
        <dbReference type="ARBA" id="ARBA00022723"/>
    </source>
</evidence>
<evidence type="ECO:0000256" key="5">
    <source>
        <dbReference type="PROSITE-ProRule" id="PRU00042"/>
    </source>
</evidence>
<keyword evidence="2" id="KW-0677">Repeat</keyword>
<evidence type="ECO:0000256" key="3">
    <source>
        <dbReference type="ARBA" id="ARBA00022771"/>
    </source>
</evidence>
<feature type="region of interest" description="Disordered" evidence="6">
    <location>
        <begin position="334"/>
        <end position="367"/>
    </location>
</feature>
<dbReference type="InterPro" id="IPR013087">
    <property type="entry name" value="Znf_C2H2_type"/>
</dbReference>
<dbReference type="Gene3D" id="3.30.160.60">
    <property type="entry name" value="Classic Zinc Finger"/>
    <property type="match status" value="2"/>
</dbReference>
<dbReference type="PANTHER" id="PTHR24379">
    <property type="entry name" value="KRAB AND ZINC FINGER DOMAIN-CONTAINING"/>
    <property type="match status" value="1"/>
</dbReference>
<comment type="caution">
    <text evidence="8">The sequence shown here is derived from an EMBL/GenBank/DDBJ whole genome shotgun (WGS) entry which is preliminary data.</text>
</comment>
<feature type="region of interest" description="Disordered" evidence="6">
    <location>
        <begin position="58"/>
        <end position="95"/>
    </location>
</feature>
<feature type="compositionally biased region" description="Polar residues" evidence="6">
    <location>
        <begin position="619"/>
        <end position="629"/>
    </location>
</feature>
<dbReference type="EMBL" id="CAXLJM020000033">
    <property type="protein sequence ID" value="CAL8101204.1"/>
    <property type="molecule type" value="Genomic_DNA"/>
</dbReference>
<dbReference type="SUPFAM" id="SSF57667">
    <property type="entry name" value="beta-beta-alpha zinc fingers"/>
    <property type="match status" value="2"/>
</dbReference>
<feature type="region of interest" description="Disordered" evidence="6">
    <location>
        <begin position="615"/>
        <end position="634"/>
    </location>
</feature>
<evidence type="ECO:0000313" key="9">
    <source>
        <dbReference type="Proteomes" id="UP001642540"/>
    </source>
</evidence>
<sequence>MKEIKQEVFDTGVPSPDCEIECEEDKELSDADIDSDADWNSDPFRPVQVFENEGLSIDSHRSTTSRMHTANKSDNEISEQYEHREGRSSSGADCNFGLNEDNPDQLLLAEVKIKPGFDCFGMSEFKKKIVGRIQRKLANDLRLGNSVLDSDDPRKKYLVQFDVKTETLTVNDIEIIVHDNEESVKCSLCDFSITDKNIKRFGKNRAAEALVQDHIIGVHIGGYKCDVCNKMLPQYRYLKEHQRAHSQQWTCETCGKSYCNKFMLTNHQQQQHLCKSKSKQEAALKSRIQVPLKQLRRRKNIRASLLKRRIKRDSKPTYDTHGVSRCEQGIVSGTRKRRTLRLNSRDSSDDSNANKQKLKRTEETQKLAAPYGSIHMARSDVDTLEISEFKQSIVRRVMKRLSKEKGVYNEGDFSDKPDNNIERDTTDAEEFSFPDPRKKYPVEFDAKTGTLSVNNIEIIVQEGERCIKCSMCDFSISDDQTKKYGKMGRSVEAVIQDHIIGVHMGGYKCEGCNKHLPQYRYLKEHQRAHGRRWNCDICGKPFQTKGGMKDHKWYHMNTAEKEVAIRHGMKNPFERIAELSTSKCDPNELSEFKQGIVTSVLRNLERRTRGLNLKRDINGDNSNDTNSNYGEAAENNEDDTFQSIRYDPRMKYPVEYDVGMQKLSVKDIEIIVHDIEECLKCSLCDFTVADEDRRRFGGVRTFEAIMQDHIIGIHIGSCKNPTNSI</sequence>
<accession>A0ABP1QFN9</accession>
<reference evidence="8 9" key="1">
    <citation type="submission" date="2024-08" db="EMBL/GenBank/DDBJ databases">
        <authorList>
            <person name="Cucini C."/>
            <person name="Frati F."/>
        </authorList>
    </citation>
    <scope>NUCLEOTIDE SEQUENCE [LARGE SCALE GENOMIC DNA]</scope>
</reference>
<protein>
    <recommendedName>
        <fullName evidence="7">C2H2-type domain-containing protein</fullName>
    </recommendedName>
</protein>
<evidence type="ECO:0000313" key="8">
    <source>
        <dbReference type="EMBL" id="CAL8101204.1"/>
    </source>
</evidence>
<keyword evidence="9" id="KW-1185">Reference proteome</keyword>
<feature type="compositionally biased region" description="Basic and acidic residues" evidence="6">
    <location>
        <begin position="71"/>
        <end position="87"/>
    </location>
</feature>
<feature type="domain" description="C2H2-type" evidence="7">
    <location>
        <begin position="533"/>
        <end position="562"/>
    </location>
</feature>
<dbReference type="Pfam" id="PF00096">
    <property type="entry name" value="zf-C2H2"/>
    <property type="match status" value="3"/>
</dbReference>
<dbReference type="SMART" id="SM00355">
    <property type="entry name" value="ZnF_C2H2"/>
    <property type="match status" value="4"/>
</dbReference>
<evidence type="ECO:0000256" key="6">
    <source>
        <dbReference type="SAM" id="MobiDB-lite"/>
    </source>
</evidence>
<keyword evidence="3 5" id="KW-0863">Zinc-finger</keyword>
<dbReference type="Proteomes" id="UP001642540">
    <property type="component" value="Unassembled WGS sequence"/>
</dbReference>
<feature type="domain" description="C2H2-type" evidence="7">
    <location>
        <begin position="507"/>
        <end position="529"/>
    </location>
</feature>
<proteinExistence type="predicted"/>
<organism evidence="8 9">
    <name type="scientific">Orchesella dallaii</name>
    <dbReference type="NCBI Taxonomy" id="48710"/>
    <lineage>
        <taxon>Eukaryota</taxon>
        <taxon>Metazoa</taxon>
        <taxon>Ecdysozoa</taxon>
        <taxon>Arthropoda</taxon>
        <taxon>Hexapoda</taxon>
        <taxon>Collembola</taxon>
        <taxon>Entomobryomorpha</taxon>
        <taxon>Entomobryoidea</taxon>
        <taxon>Orchesellidae</taxon>
        <taxon>Orchesellinae</taxon>
        <taxon>Orchesella</taxon>
    </lineage>
</organism>
<evidence type="ECO:0000256" key="2">
    <source>
        <dbReference type="ARBA" id="ARBA00022737"/>
    </source>
</evidence>